<feature type="binding site" evidence="11">
    <location>
        <position position="15"/>
    </location>
    <ligand>
        <name>ADP-alpha-D-glucose</name>
        <dbReference type="ChEBI" id="CHEBI:57498"/>
    </ligand>
</feature>
<name>A0ABP7Q9H2_9GAMM</name>
<comment type="similarity">
    <text evidence="4 11">Belongs to the glycosyltransferase 1 family. Bacterial/plant glycogen synthase subfamily.</text>
</comment>
<keyword evidence="7 11" id="KW-0328">Glycosyltransferase</keyword>
<dbReference type="PANTHER" id="PTHR45825:SF11">
    <property type="entry name" value="ALPHA AMYLASE DOMAIN-CONTAINING PROTEIN"/>
    <property type="match status" value="1"/>
</dbReference>
<evidence type="ECO:0000256" key="4">
    <source>
        <dbReference type="ARBA" id="ARBA00010281"/>
    </source>
</evidence>
<dbReference type="NCBIfam" id="TIGR02095">
    <property type="entry name" value="glgA"/>
    <property type="match status" value="1"/>
</dbReference>
<reference evidence="15" key="1">
    <citation type="journal article" date="2019" name="Int. J. Syst. Evol. Microbiol.">
        <title>The Global Catalogue of Microorganisms (GCM) 10K type strain sequencing project: providing services to taxonomists for standard genome sequencing and annotation.</title>
        <authorList>
            <consortium name="The Broad Institute Genomics Platform"/>
            <consortium name="The Broad Institute Genome Sequencing Center for Infectious Disease"/>
            <person name="Wu L."/>
            <person name="Ma J."/>
        </authorList>
    </citation>
    <scope>NUCLEOTIDE SEQUENCE [LARGE SCALE GENOMIC DNA]</scope>
    <source>
        <strain evidence="15">JCM 17555</strain>
    </source>
</reference>
<keyword evidence="15" id="KW-1185">Reference proteome</keyword>
<dbReference type="EMBL" id="BAABBO010000023">
    <property type="protein sequence ID" value="GAA3978792.1"/>
    <property type="molecule type" value="Genomic_DNA"/>
</dbReference>
<dbReference type="CDD" id="cd03791">
    <property type="entry name" value="GT5_Glycogen_synthase_DULL1-like"/>
    <property type="match status" value="1"/>
</dbReference>
<evidence type="ECO:0000256" key="7">
    <source>
        <dbReference type="ARBA" id="ARBA00022676"/>
    </source>
</evidence>
<accession>A0ABP7Q9H2</accession>
<feature type="domain" description="Starch synthase catalytic" evidence="13">
    <location>
        <begin position="2"/>
        <end position="241"/>
    </location>
</feature>
<evidence type="ECO:0000256" key="11">
    <source>
        <dbReference type="HAMAP-Rule" id="MF_00484"/>
    </source>
</evidence>
<dbReference type="PANTHER" id="PTHR45825">
    <property type="entry name" value="GRANULE-BOUND STARCH SYNTHASE 1, CHLOROPLASTIC/AMYLOPLASTIC"/>
    <property type="match status" value="1"/>
</dbReference>
<protein>
    <recommendedName>
        <fullName evidence="6 11">Glycogen synthase</fullName>
        <ecNumber evidence="5 11">2.4.1.21</ecNumber>
    </recommendedName>
    <alternativeName>
        <fullName evidence="10 11">Starch [bacterial glycogen] synthase</fullName>
    </alternativeName>
</protein>
<dbReference type="RefSeq" id="WP_344809615.1">
    <property type="nucleotide sequence ID" value="NZ_BAABBO010000023.1"/>
</dbReference>
<gene>
    <name evidence="11 14" type="primary">glgA</name>
    <name evidence="14" type="ORF">GCM10022278_39220</name>
</gene>
<sequence length="499" mass="54945">MNILFVSAEAYPYIKTGGLGDVVGSLPEALSQPPFNHSVKILLPAYRQIKIQFDDLDLVAELGNPFGFGAMRLLQGKRGNKGACCLLLECDVLFDRDGGPYIDTAGRDHPDNAERFAALCWTGAVITQYGGLIGWQPDLVHAHDWQAGLLPAYLKAWGMRYPPVVFTIHNLQFTGAFEHAQYSRTCLPESLYHMEGLEYFGRYSMLKAGIVYSDWLTTVSPTYAREIQTPAYGCGLEGLLSNSRHKLDGILNGVDYSVWNPESDTYLAQNYDVSTASEGKTANKRALQKLLGLDPVADQPLFGVVSRLSEQKGLDLLVSCVEHLMASDAQLCLLGSGDPLLEKTFTLLAQQYPGRIATTIGYEEALSHQLQAGCDFLFVPSRFEPCGLTQLYALRYGTIPLVRRTGGLADTVSDADDTTSADQTSPSDFQAQTGIVFGDASPAALSAAIKRAITLYDDPQRMIEVRRAAMRQDFSWKTAAEDYVRLYSMLVSPDMRPER</sequence>
<dbReference type="Pfam" id="PF08323">
    <property type="entry name" value="Glyco_transf_5"/>
    <property type="match status" value="1"/>
</dbReference>
<keyword evidence="8 11" id="KW-0808">Transferase</keyword>
<dbReference type="Gene3D" id="3.40.50.2000">
    <property type="entry name" value="Glycogen Phosphorylase B"/>
    <property type="match status" value="2"/>
</dbReference>
<evidence type="ECO:0000256" key="2">
    <source>
        <dbReference type="ARBA" id="ARBA00002764"/>
    </source>
</evidence>
<organism evidence="14 15">
    <name type="scientific">Allohahella marinimesophila</name>
    <dbReference type="NCBI Taxonomy" id="1054972"/>
    <lineage>
        <taxon>Bacteria</taxon>
        <taxon>Pseudomonadati</taxon>
        <taxon>Pseudomonadota</taxon>
        <taxon>Gammaproteobacteria</taxon>
        <taxon>Oceanospirillales</taxon>
        <taxon>Hahellaceae</taxon>
        <taxon>Allohahella</taxon>
    </lineage>
</organism>
<keyword evidence="9 11" id="KW-0320">Glycogen biosynthesis</keyword>
<dbReference type="HAMAP" id="MF_00484">
    <property type="entry name" value="Glycogen_synth"/>
    <property type="match status" value="1"/>
</dbReference>
<dbReference type="Proteomes" id="UP001501337">
    <property type="component" value="Unassembled WGS sequence"/>
</dbReference>
<comment type="catalytic activity">
    <reaction evidence="1 11">
        <text>[(1-&gt;4)-alpha-D-glucosyl](n) + ADP-alpha-D-glucose = [(1-&gt;4)-alpha-D-glucosyl](n+1) + ADP + H(+)</text>
        <dbReference type="Rhea" id="RHEA:18189"/>
        <dbReference type="Rhea" id="RHEA-COMP:9584"/>
        <dbReference type="Rhea" id="RHEA-COMP:9587"/>
        <dbReference type="ChEBI" id="CHEBI:15378"/>
        <dbReference type="ChEBI" id="CHEBI:15444"/>
        <dbReference type="ChEBI" id="CHEBI:57498"/>
        <dbReference type="ChEBI" id="CHEBI:456216"/>
        <dbReference type="EC" id="2.4.1.21"/>
    </reaction>
</comment>
<evidence type="ECO:0000256" key="8">
    <source>
        <dbReference type="ARBA" id="ARBA00022679"/>
    </source>
</evidence>
<evidence type="ECO:0000256" key="9">
    <source>
        <dbReference type="ARBA" id="ARBA00023056"/>
    </source>
</evidence>
<feature type="domain" description="Glycosyl transferase family 1" evidence="12">
    <location>
        <begin position="298"/>
        <end position="464"/>
    </location>
</feature>
<dbReference type="InterPro" id="IPR013534">
    <property type="entry name" value="Starch_synth_cat_dom"/>
</dbReference>
<evidence type="ECO:0000256" key="6">
    <source>
        <dbReference type="ARBA" id="ARBA00019935"/>
    </source>
</evidence>
<dbReference type="SUPFAM" id="SSF53756">
    <property type="entry name" value="UDP-Glycosyltransferase/glycogen phosphorylase"/>
    <property type="match status" value="1"/>
</dbReference>
<evidence type="ECO:0000256" key="5">
    <source>
        <dbReference type="ARBA" id="ARBA00012588"/>
    </source>
</evidence>
<evidence type="ECO:0000313" key="14">
    <source>
        <dbReference type="EMBL" id="GAA3978792.1"/>
    </source>
</evidence>
<dbReference type="NCBIfam" id="NF001899">
    <property type="entry name" value="PRK00654.1-2"/>
    <property type="match status" value="1"/>
</dbReference>
<evidence type="ECO:0000256" key="3">
    <source>
        <dbReference type="ARBA" id="ARBA00004964"/>
    </source>
</evidence>
<dbReference type="InterPro" id="IPR011835">
    <property type="entry name" value="GS/SS"/>
</dbReference>
<dbReference type="EC" id="2.4.1.21" evidence="5 11"/>
<evidence type="ECO:0000313" key="15">
    <source>
        <dbReference type="Proteomes" id="UP001501337"/>
    </source>
</evidence>
<proteinExistence type="inferred from homology"/>
<evidence type="ECO:0000256" key="1">
    <source>
        <dbReference type="ARBA" id="ARBA00001478"/>
    </source>
</evidence>
<dbReference type="InterPro" id="IPR001296">
    <property type="entry name" value="Glyco_trans_1"/>
</dbReference>
<comment type="function">
    <text evidence="2 11">Synthesizes alpha-1,4-glucan chains using ADP-glucose.</text>
</comment>
<evidence type="ECO:0000256" key="10">
    <source>
        <dbReference type="ARBA" id="ARBA00031722"/>
    </source>
</evidence>
<dbReference type="Pfam" id="PF00534">
    <property type="entry name" value="Glycos_transf_1"/>
    <property type="match status" value="1"/>
</dbReference>
<evidence type="ECO:0000259" key="13">
    <source>
        <dbReference type="Pfam" id="PF08323"/>
    </source>
</evidence>
<comment type="caution">
    <text evidence="14">The sequence shown here is derived from an EMBL/GenBank/DDBJ whole genome shotgun (WGS) entry which is preliminary data.</text>
</comment>
<evidence type="ECO:0000259" key="12">
    <source>
        <dbReference type="Pfam" id="PF00534"/>
    </source>
</evidence>
<comment type="pathway">
    <text evidence="3 11">Glycan biosynthesis; glycogen biosynthesis.</text>
</comment>